<evidence type="ECO:0000313" key="2">
    <source>
        <dbReference type="EMBL" id="CAB4973942.1"/>
    </source>
</evidence>
<dbReference type="InterPro" id="IPR036597">
    <property type="entry name" value="Fido-like_dom_sf"/>
</dbReference>
<dbReference type="PROSITE" id="PS51459">
    <property type="entry name" value="FIDO"/>
    <property type="match status" value="1"/>
</dbReference>
<feature type="domain" description="Fido" evidence="1">
    <location>
        <begin position="318"/>
        <end position="454"/>
    </location>
</feature>
<protein>
    <submittedName>
        <fullName evidence="2">Unannotated protein</fullName>
    </submittedName>
</protein>
<gene>
    <name evidence="2" type="ORF">UFOPK3772_03582</name>
</gene>
<dbReference type="Gene3D" id="1.10.3290.10">
    <property type="entry name" value="Fido-like domain"/>
    <property type="match status" value="1"/>
</dbReference>
<dbReference type="EMBL" id="CAFBNE010000237">
    <property type="protein sequence ID" value="CAB4973942.1"/>
    <property type="molecule type" value="Genomic_DNA"/>
</dbReference>
<dbReference type="PANTHER" id="PTHR13504:SF38">
    <property type="entry name" value="FIDO DOMAIN-CONTAINING PROTEIN"/>
    <property type="match status" value="1"/>
</dbReference>
<reference evidence="2" key="1">
    <citation type="submission" date="2020-05" db="EMBL/GenBank/DDBJ databases">
        <authorList>
            <person name="Chiriac C."/>
            <person name="Salcher M."/>
            <person name="Ghai R."/>
            <person name="Kavagutti S V."/>
        </authorList>
    </citation>
    <scope>NUCLEOTIDE SEQUENCE</scope>
</reference>
<dbReference type="InterPro" id="IPR040198">
    <property type="entry name" value="Fido_containing"/>
</dbReference>
<sequence length="497" mass="54066">MIRTPSPAGELEFAQDEASRKRLHRQAQAGNAFRIFPTAYIVGASLPPDRCVKLHLGEILAAVWPGGVLCGQTALQNGEPRDGHLFIARAGDQRRTPLVVGEYTITPVNAPGNLPGDFDYPHGLYLSGDARRLVENMPTAGRPGVHVAGREAVEDALESMARRGATHVAKIRTELNVIAGSFDQSAVRRVRELLDAVEGNARPTQRPQSARLAARLGGRPYDQRVLNLVSSALTTLESQAPIAVPAPSIAGRDAWLPFFEAYFSNYIEGTTFTIDEALRIIVDEEVPAGRPKDAHDVSSTYLLITGPERSEVPAHAGEFIDILQSRHAVLMASRPEKRPGEIKDEDNRVGDYIFTSSELVRGTLEEGFGLIAPLFDPFARAVAMSVLLTECHPFDDGNGRVSRMMANAELSNRGYGRIIIPTVFRGNYLSALSAQSRGTGAGQQLIAVLAFAQKWTAAVDWSTFERSDAQMHDTHAYLESIVADGQGLRLTMPDGIR</sequence>
<dbReference type="AlphaFoldDB" id="A0A6J7M359"/>
<evidence type="ECO:0000259" key="1">
    <source>
        <dbReference type="PROSITE" id="PS51459"/>
    </source>
</evidence>
<name>A0A6J7M359_9ZZZZ</name>
<dbReference type="Pfam" id="PF02661">
    <property type="entry name" value="Fic"/>
    <property type="match status" value="1"/>
</dbReference>
<dbReference type="InterPro" id="IPR003812">
    <property type="entry name" value="Fido"/>
</dbReference>
<dbReference type="PANTHER" id="PTHR13504">
    <property type="entry name" value="FIDO DOMAIN-CONTAINING PROTEIN DDB_G0283145"/>
    <property type="match status" value="1"/>
</dbReference>
<organism evidence="2">
    <name type="scientific">freshwater metagenome</name>
    <dbReference type="NCBI Taxonomy" id="449393"/>
    <lineage>
        <taxon>unclassified sequences</taxon>
        <taxon>metagenomes</taxon>
        <taxon>ecological metagenomes</taxon>
    </lineage>
</organism>
<accession>A0A6J7M359</accession>
<dbReference type="SUPFAM" id="SSF140931">
    <property type="entry name" value="Fic-like"/>
    <property type="match status" value="1"/>
</dbReference>
<proteinExistence type="predicted"/>